<dbReference type="InterPro" id="IPR009061">
    <property type="entry name" value="DNA-bd_dom_put_sf"/>
</dbReference>
<reference evidence="3 4" key="1">
    <citation type="submission" date="2017-09" db="EMBL/GenBank/DDBJ databases">
        <title>Sphingomonas ginsenosidimutans KACC 14949, whole genome shotgun sequence.</title>
        <authorList>
            <person name="Feng G."/>
            <person name="Zhu H."/>
        </authorList>
    </citation>
    <scope>NUCLEOTIDE SEQUENCE [LARGE SCALE GENOMIC DNA]</scope>
    <source>
        <strain evidence="3 4">KACC 14949</strain>
    </source>
</reference>
<comment type="caution">
    <text evidence="3">The sequence shown here is derived from an EMBL/GenBank/DDBJ whole genome shotgun (WGS) entry which is preliminary data.</text>
</comment>
<protein>
    <submittedName>
        <fullName evidence="3">MerR family transcriptional regulator</fullName>
    </submittedName>
</protein>
<dbReference type="EMBL" id="NWVD01000006">
    <property type="protein sequence ID" value="PCG08380.1"/>
    <property type="molecule type" value="Genomic_DNA"/>
</dbReference>
<dbReference type="GO" id="GO:0003677">
    <property type="term" value="F:DNA binding"/>
    <property type="evidence" value="ECO:0007669"/>
    <property type="project" value="UniProtKB-KW"/>
</dbReference>
<organism evidence="3 4">
    <name type="scientific">Sphingomonas ginsenosidimutans</name>
    <dbReference type="NCBI Taxonomy" id="862134"/>
    <lineage>
        <taxon>Bacteria</taxon>
        <taxon>Pseudomonadati</taxon>
        <taxon>Pseudomonadota</taxon>
        <taxon>Alphaproteobacteria</taxon>
        <taxon>Sphingomonadales</taxon>
        <taxon>Sphingomonadaceae</taxon>
        <taxon>Sphingomonas</taxon>
    </lineage>
</organism>
<name>A0A2A4HVJ5_9SPHN</name>
<accession>A0A2A4HVJ5</accession>
<keyword evidence="1" id="KW-0238">DNA-binding</keyword>
<proteinExistence type="predicted"/>
<keyword evidence="4" id="KW-1185">Reference proteome</keyword>
<dbReference type="Proteomes" id="UP000218784">
    <property type="component" value="Unassembled WGS sequence"/>
</dbReference>
<dbReference type="PANTHER" id="PTHR30204">
    <property type="entry name" value="REDOX-CYCLING DRUG-SENSING TRANSCRIPTIONAL ACTIVATOR SOXR"/>
    <property type="match status" value="1"/>
</dbReference>
<dbReference type="GO" id="GO:0003700">
    <property type="term" value="F:DNA-binding transcription factor activity"/>
    <property type="evidence" value="ECO:0007669"/>
    <property type="project" value="InterPro"/>
</dbReference>
<evidence type="ECO:0000313" key="3">
    <source>
        <dbReference type="EMBL" id="PCG08380.1"/>
    </source>
</evidence>
<evidence type="ECO:0000259" key="2">
    <source>
        <dbReference type="PROSITE" id="PS50937"/>
    </source>
</evidence>
<feature type="domain" description="HTH merR-type" evidence="2">
    <location>
        <begin position="3"/>
        <end position="71"/>
    </location>
</feature>
<dbReference type="SUPFAM" id="SSF46955">
    <property type="entry name" value="Putative DNA-binding domain"/>
    <property type="match status" value="1"/>
</dbReference>
<dbReference type="RefSeq" id="WP_096613128.1">
    <property type="nucleotide sequence ID" value="NZ_NWVD01000006.1"/>
</dbReference>
<dbReference type="InterPro" id="IPR000551">
    <property type="entry name" value="MerR-type_HTH_dom"/>
</dbReference>
<evidence type="ECO:0000313" key="4">
    <source>
        <dbReference type="Proteomes" id="UP000218784"/>
    </source>
</evidence>
<dbReference type="InterPro" id="IPR047057">
    <property type="entry name" value="MerR_fam"/>
</dbReference>
<evidence type="ECO:0000256" key="1">
    <source>
        <dbReference type="ARBA" id="ARBA00023125"/>
    </source>
</evidence>
<dbReference type="Gene3D" id="1.10.1660.10">
    <property type="match status" value="1"/>
</dbReference>
<dbReference type="PROSITE" id="PS50937">
    <property type="entry name" value="HTH_MERR_2"/>
    <property type="match status" value="1"/>
</dbReference>
<dbReference type="AlphaFoldDB" id="A0A2A4HVJ5"/>
<dbReference type="Pfam" id="PF13411">
    <property type="entry name" value="MerR_1"/>
    <property type="match status" value="1"/>
</dbReference>
<dbReference type="PANTHER" id="PTHR30204:SF97">
    <property type="entry name" value="MERR FAMILY REGULATORY PROTEIN"/>
    <property type="match status" value="1"/>
</dbReference>
<sequence length="139" mass="15017">MSLIDIVEVCRRTGLKASTLRYYEEVGLIESLGRRGLRRLFAPDVTDRLSVIALGRAAGLSLAEIGGMVGADGTITVDRALLVKKADGIDQTIKRLKAVRDGLRHAAACPAAQHDACPTFQRLRTVALGRIRHATSRPT</sequence>
<gene>
    <name evidence="3" type="ORF">COA17_13525</name>
</gene>
<dbReference type="SMART" id="SM00422">
    <property type="entry name" value="HTH_MERR"/>
    <property type="match status" value="1"/>
</dbReference>
<dbReference type="CDD" id="cd04781">
    <property type="entry name" value="HTH_MerR-like_sg6"/>
    <property type="match status" value="1"/>
</dbReference>